<proteinExistence type="predicted"/>
<name>A0A8H6MK51_9PEZI</name>
<evidence type="ECO:0000313" key="3">
    <source>
        <dbReference type="Proteomes" id="UP000639643"/>
    </source>
</evidence>
<dbReference type="Proteomes" id="UP000639643">
    <property type="component" value="Unassembled WGS sequence"/>
</dbReference>
<sequence length="326" mass="36164">MEAQESKVLLAPLQALYQELAGNSVNPASISKAVVTRLGDKRNERAILRPVVHPNGDLPSGSSATGPRPVRPTSDLPSLTCTDETTRGTSSPSHRRIPSTPSRLILEQPEIVVEAGLLAKIDIWKNRPAELFAQGAFALDLSKPAAGLIKYLLASEEAEIIRDVSFRFVAREFYLCRTQWAQNKKSDFIAWLKTQDQGLATTETSYEVWLDLGRAYDSLVKHYGVGALFALPSDVTKTEYQKLPVKEDNVNRQAFIANLDKRGIRKAADPFHEMLRHTSRTTEAIYSRAPRQSSMHAANISRTGAQFRAVLDNRSEIPGSDAARRR</sequence>
<keyword evidence="3" id="KW-1185">Reference proteome</keyword>
<feature type="compositionally biased region" description="Polar residues" evidence="1">
    <location>
        <begin position="75"/>
        <end position="92"/>
    </location>
</feature>
<organism evidence="2 3">
    <name type="scientific">Colletotrichum musicola</name>
    <dbReference type="NCBI Taxonomy" id="2175873"/>
    <lineage>
        <taxon>Eukaryota</taxon>
        <taxon>Fungi</taxon>
        <taxon>Dikarya</taxon>
        <taxon>Ascomycota</taxon>
        <taxon>Pezizomycotina</taxon>
        <taxon>Sordariomycetes</taxon>
        <taxon>Hypocreomycetidae</taxon>
        <taxon>Glomerellales</taxon>
        <taxon>Glomerellaceae</taxon>
        <taxon>Colletotrichum</taxon>
        <taxon>Colletotrichum orchidearum species complex</taxon>
    </lineage>
</organism>
<protein>
    <submittedName>
        <fullName evidence="2">Uncharacterized protein</fullName>
    </submittedName>
</protein>
<dbReference type="AlphaFoldDB" id="A0A8H6MK51"/>
<comment type="caution">
    <text evidence="2">The sequence shown here is derived from an EMBL/GenBank/DDBJ whole genome shotgun (WGS) entry which is preliminary data.</text>
</comment>
<evidence type="ECO:0000256" key="1">
    <source>
        <dbReference type="SAM" id="MobiDB-lite"/>
    </source>
</evidence>
<gene>
    <name evidence="2" type="ORF">CMUS01_16207</name>
</gene>
<reference evidence="2" key="1">
    <citation type="journal article" date="2020" name="Phytopathology">
        <title>Genome Sequence Resources of Colletotrichum truncatum, C. plurivorum, C. musicola, and C. sojae: Four Species Pathogenic to Soybean (Glycine max).</title>
        <authorList>
            <person name="Rogerio F."/>
            <person name="Boufleur T.R."/>
            <person name="Ciampi-Guillardi M."/>
            <person name="Sukno S.A."/>
            <person name="Thon M.R."/>
            <person name="Massola Junior N.S."/>
            <person name="Baroncelli R."/>
        </authorList>
    </citation>
    <scope>NUCLEOTIDE SEQUENCE</scope>
    <source>
        <strain evidence="2">LFN0074</strain>
    </source>
</reference>
<feature type="region of interest" description="Disordered" evidence="1">
    <location>
        <begin position="49"/>
        <end position="100"/>
    </location>
</feature>
<accession>A0A8H6MK51</accession>
<evidence type="ECO:0000313" key="2">
    <source>
        <dbReference type="EMBL" id="KAF6791740.1"/>
    </source>
</evidence>
<dbReference type="EMBL" id="WIGM01001668">
    <property type="protein sequence ID" value="KAF6791740.1"/>
    <property type="molecule type" value="Genomic_DNA"/>
</dbReference>